<sequence length="367" mass="42325">MKTIDSFFKRKVDNEEIHDENIEIKRHKASTSEPQPQEHENQQETDIFEATQANPNEVGLKQLERDPAKRKQMWDYLVQRNILVMKQNEAQILKIHLRLKTLINKVRWFTFQACALRGHDESPSSKNHGNFLQLLNLLASYNDEVANKAPYNLKYTSGEIQKEIISIIANKFRKHIRSEVGDSYFCVMVDESQDGSKKEQMVIILRFVDVEGIMRERLQIALVAASREIIPVHQFFTNLFFLINIICTSIKRHDGLQKAKETEIEQLLELGEIESVGTLRRAGETRWSSHFRYVCSFLNIFDCTRVVLQGVIDDVSATYSQLMGKTDVFSQALQTKSQDILNAIELVSATKEGLNEFKNMGWDSLLA</sequence>
<organism evidence="3 4">
    <name type="scientific">Lactuca sativa</name>
    <name type="common">Garden lettuce</name>
    <dbReference type="NCBI Taxonomy" id="4236"/>
    <lineage>
        <taxon>Eukaryota</taxon>
        <taxon>Viridiplantae</taxon>
        <taxon>Streptophyta</taxon>
        <taxon>Embryophyta</taxon>
        <taxon>Tracheophyta</taxon>
        <taxon>Spermatophyta</taxon>
        <taxon>Magnoliopsida</taxon>
        <taxon>eudicotyledons</taxon>
        <taxon>Gunneridae</taxon>
        <taxon>Pentapetalae</taxon>
        <taxon>asterids</taxon>
        <taxon>campanulids</taxon>
        <taxon>Asterales</taxon>
        <taxon>Asteraceae</taxon>
        <taxon>Cichorioideae</taxon>
        <taxon>Cichorieae</taxon>
        <taxon>Lactucinae</taxon>
        <taxon>Lactuca</taxon>
    </lineage>
</organism>
<dbReference type="Pfam" id="PF14291">
    <property type="entry name" value="DUF4371"/>
    <property type="match status" value="1"/>
</dbReference>
<name>A0A9R1XHE3_LACSA</name>
<dbReference type="AlphaFoldDB" id="A0A9R1XHE3"/>
<keyword evidence="4" id="KW-1185">Reference proteome</keyword>
<evidence type="ECO:0000259" key="2">
    <source>
        <dbReference type="Pfam" id="PF14291"/>
    </source>
</evidence>
<protein>
    <recommendedName>
        <fullName evidence="2">DUF4371 domain-containing protein</fullName>
    </recommendedName>
</protein>
<reference evidence="3 4" key="1">
    <citation type="journal article" date="2017" name="Nat. Commun.">
        <title>Genome assembly with in vitro proximity ligation data and whole-genome triplication in lettuce.</title>
        <authorList>
            <person name="Reyes-Chin-Wo S."/>
            <person name="Wang Z."/>
            <person name="Yang X."/>
            <person name="Kozik A."/>
            <person name="Arikit S."/>
            <person name="Song C."/>
            <person name="Xia L."/>
            <person name="Froenicke L."/>
            <person name="Lavelle D.O."/>
            <person name="Truco M.J."/>
            <person name="Xia R."/>
            <person name="Zhu S."/>
            <person name="Xu C."/>
            <person name="Xu H."/>
            <person name="Xu X."/>
            <person name="Cox K."/>
            <person name="Korf I."/>
            <person name="Meyers B.C."/>
            <person name="Michelmore R.W."/>
        </authorList>
    </citation>
    <scope>NUCLEOTIDE SEQUENCE [LARGE SCALE GENOMIC DNA]</scope>
    <source>
        <strain evidence="4">cv. Salinas</strain>
        <tissue evidence="3">Seedlings</tissue>
    </source>
</reference>
<dbReference type="PANTHER" id="PTHR11697:SF230">
    <property type="entry name" value="ZINC FINGER, MYM DOMAIN CONTAINING 1"/>
    <property type="match status" value="1"/>
</dbReference>
<dbReference type="InterPro" id="IPR025398">
    <property type="entry name" value="DUF4371"/>
</dbReference>
<evidence type="ECO:0000313" key="3">
    <source>
        <dbReference type="EMBL" id="KAJ0207992.1"/>
    </source>
</evidence>
<proteinExistence type="predicted"/>
<accession>A0A9R1XHE3</accession>
<comment type="caution">
    <text evidence="3">The sequence shown here is derived from an EMBL/GenBank/DDBJ whole genome shotgun (WGS) entry which is preliminary data.</text>
</comment>
<evidence type="ECO:0000313" key="4">
    <source>
        <dbReference type="Proteomes" id="UP000235145"/>
    </source>
</evidence>
<dbReference type="Proteomes" id="UP000235145">
    <property type="component" value="Unassembled WGS sequence"/>
</dbReference>
<evidence type="ECO:0000256" key="1">
    <source>
        <dbReference type="SAM" id="MobiDB-lite"/>
    </source>
</evidence>
<dbReference type="PANTHER" id="PTHR11697">
    <property type="entry name" value="GENERAL TRANSCRIPTION FACTOR 2-RELATED ZINC FINGER PROTEIN"/>
    <property type="match status" value="1"/>
</dbReference>
<dbReference type="EMBL" id="NBSK02000005">
    <property type="protein sequence ID" value="KAJ0207992.1"/>
    <property type="molecule type" value="Genomic_DNA"/>
</dbReference>
<gene>
    <name evidence="3" type="ORF">LSAT_V11C500239980</name>
</gene>
<feature type="region of interest" description="Disordered" evidence="1">
    <location>
        <begin position="18"/>
        <end position="45"/>
    </location>
</feature>
<feature type="domain" description="DUF4371" evidence="2">
    <location>
        <begin position="92"/>
        <end position="218"/>
    </location>
</feature>
<dbReference type="InterPro" id="IPR055298">
    <property type="entry name" value="AtLOH3-like"/>
</dbReference>